<evidence type="ECO:0000313" key="2">
    <source>
        <dbReference type="EMBL" id="KAJ0964769.1"/>
    </source>
</evidence>
<dbReference type="GO" id="GO:0005524">
    <property type="term" value="F:ATP binding"/>
    <property type="evidence" value="ECO:0007669"/>
    <property type="project" value="InterPro"/>
</dbReference>
<dbReference type="EMBL" id="JAGGNH010000008">
    <property type="protein sequence ID" value="KAJ0964769.1"/>
    <property type="molecule type" value="Genomic_DNA"/>
</dbReference>
<reference evidence="2" key="1">
    <citation type="submission" date="2021-03" db="EMBL/GenBank/DDBJ databases">
        <authorList>
            <person name="Li Z."/>
            <person name="Yang C."/>
        </authorList>
    </citation>
    <scope>NUCLEOTIDE SEQUENCE</scope>
    <source>
        <strain evidence="2">Dzin_1.0</strain>
        <tissue evidence="2">Leaf</tissue>
    </source>
</reference>
<dbReference type="GO" id="GO:0004672">
    <property type="term" value="F:protein kinase activity"/>
    <property type="evidence" value="ECO:0007669"/>
    <property type="project" value="InterPro"/>
</dbReference>
<name>A0A9D5C1M5_9LILI</name>
<dbReference type="InterPro" id="IPR051824">
    <property type="entry name" value="LRR_Rcpt-Like_S/T_Kinase"/>
</dbReference>
<comment type="caution">
    <text evidence="2">The sequence shown here is derived from an EMBL/GenBank/DDBJ whole genome shotgun (WGS) entry which is preliminary data.</text>
</comment>
<dbReference type="SUPFAM" id="SSF56112">
    <property type="entry name" value="Protein kinase-like (PK-like)"/>
    <property type="match status" value="1"/>
</dbReference>
<dbReference type="PANTHER" id="PTHR48006:SF92">
    <property type="entry name" value="LRR RECEPTOR-LIKE SERINE_THREONINE-PROTEIN KINASE GSO1"/>
    <property type="match status" value="1"/>
</dbReference>
<dbReference type="Pfam" id="PF00069">
    <property type="entry name" value="Pkinase"/>
    <property type="match status" value="2"/>
</dbReference>
<evidence type="ECO:0000259" key="1">
    <source>
        <dbReference type="PROSITE" id="PS50011"/>
    </source>
</evidence>
<evidence type="ECO:0000313" key="3">
    <source>
        <dbReference type="Proteomes" id="UP001085076"/>
    </source>
</evidence>
<dbReference type="PANTHER" id="PTHR48006">
    <property type="entry name" value="LEUCINE-RICH REPEAT-CONTAINING PROTEIN DDB_G0281931-RELATED"/>
    <property type="match status" value="1"/>
</dbReference>
<dbReference type="InterPro" id="IPR000719">
    <property type="entry name" value="Prot_kinase_dom"/>
</dbReference>
<organism evidence="2 3">
    <name type="scientific">Dioscorea zingiberensis</name>
    <dbReference type="NCBI Taxonomy" id="325984"/>
    <lineage>
        <taxon>Eukaryota</taxon>
        <taxon>Viridiplantae</taxon>
        <taxon>Streptophyta</taxon>
        <taxon>Embryophyta</taxon>
        <taxon>Tracheophyta</taxon>
        <taxon>Spermatophyta</taxon>
        <taxon>Magnoliopsida</taxon>
        <taxon>Liliopsida</taxon>
        <taxon>Dioscoreales</taxon>
        <taxon>Dioscoreaceae</taxon>
        <taxon>Dioscorea</taxon>
    </lineage>
</organism>
<feature type="domain" description="Protein kinase" evidence="1">
    <location>
        <begin position="1"/>
        <end position="253"/>
    </location>
</feature>
<dbReference type="PROSITE" id="PS50011">
    <property type="entry name" value="PROTEIN_KINASE_DOM"/>
    <property type="match status" value="1"/>
</dbReference>
<dbReference type="Proteomes" id="UP001085076">
    <property type="component" value="Miscellaneous, Linkage group lg08"/>
</dbReference>
<protein>
    <recommendedName>
        <fullName evidence="1">Protein kinase domain-containing protein</fullName>
    </recommendedName>
</protein>
<reference evidence="2" key="2">
    <citation type="journal article" date="2022" name="Hortic Res">
        <title>The genome of Dioscorea zingiberensis sheds light on the biosynthesis, origin and evolution of the medicinally important diosgenin saponins.</title>
        <authorList>
            <person name="Li Y."/>
            <person name="Tan C."/>
            <person name="Li Z."/>
            <person name="Guo J."/>
            <person name="Li S."/>
            <person name="Chen X."/>
            <person name="Wang C."/>
            <person name="Dai X."/>
            <person name="Yang H."/>
            <person name="Song W."/>
            <person name="Hou L."/>
            <person name="Xu J."/>
            <person name="Tong Z."/>
            <person name="Xu A."/>
            <person name="Yuan X."/>
            <person name="Wang W."/>
            <person name="Yang Q."/>
            <person name="Chen L."/>
            <person name="Sun Z."/>
            <person name="Wang K."/>
            <person name="Pan B."/>
            <person name="Chen J."/>
            <person name="Bao Y."/>
            <person name="Liu F."/>
            <person name="Qi X."/>
            <person name="Gang D.R."/>
            <person name="Wen J."/>
            <person name="Li J."/>
        </authorList>
    </citation>
    <scope>NUCLEOTIDE SEQUENCE</scope>
    <source>
        <strain evidence="2">Dzin_1.0</strain>
    </source>
</reference>
<dbReference type="Gene3D" id="1.10.510.10">
    <property type="entry name" value="Transferase(Phosphotransferase) domain 1"/>
    <property type="match status" value="1"/>
</dbReference>
<dbReference type="OrthoDB" id="4062651at2759"/>
<dbReference type="InterPro" id="IPR011009">
    <property type="entry name" value="Kinase-like_dom_sf"/>
</dbReference>
<accession>A0A9D5C1M5</accession>
<dbReference type="Gene3D" id="3.30.200.20">
    <property type="entry name" value="Phosphorylase Kinase, domain 1"/>
    <property type="match status" value="1"/>
</dbReference>
<sequence>MIGSGGPGMVYKVVLGDRAGEIVAVKKIWNSRKLDSKLEKEFEAEVRILGSIRHANIVKLICCISNVDSKLLVYEYMENESLDRMLVNAGEPETVSAVAGSFGYMAPECAYTRQVNEKIDVYSFGVVLLELTTGREAHDGGDDGSLAEWAWRQLQVGERLINAIDEEIRDPADMQEIEKVFKLGVICTGETSGRPTMKEVLQVLLRIDQTVVFANQFGKEYDVAPLLQTKRGSRPKRVSDSDQFDDDSFICPV</sequence>
<gene>
    <name evidence="2" type="ORF">J5N97_025907</name>
</gene>
<proteinExistence type="predicted"/>
<dbReference type="AlphaFoldDB" id="A0A9D5C1M5"/>
<keyword evidence="3" id="KW-1185">Reference proteome</keyword>